<evidence type="ECO:0000259" key="12">
    <source>
        <dbReference type="PROSITE" id="PS50928"/>
    </source>
</evidence>
<gene>
    <name evidence="13" type="primary">modB</name>
    <name evidence="13" type="ORF">PH603_11490</name>
</gene>
<dbReference type="KEGG" id="gso:PH603_11490"/>
<dbReference type="CDD" id="cd06261">
    <property type="entry name" value="TM_PBP2"/>
    <property type="match status" value="1"/>
</dbReference>
<feature type="transmembrane region" description="Helical" evidence="10">
    <location>
        <begin position="90"/>
        <end position="106"/>
    </location>
</feature>
<feature type="transmembrane region" description="Helical" evidence="10">
    <location>
        <begin position="48"/>
        <end position="70"/>
    </location>
</feature>
<dbReference type="PANTHER" id="PTHR30183:SF3">
    <property type="entry name" value="MOLYBDENUM TRANSPORT SYSTEM PERMEASE PROTEIN MODB"/>
    <property type="match status" value="1"/>
</dbReference>
<protein>
    <recommendedName>
        <fullName evidence="11">Molybdenum transport system permease</fullName>
    </recommendedName>
</protein>
<keyword evidence="14" id="KW-1185">Reference proteome</keyword>
<evidence type="ECO:0000256" key="11">
    <source>
        <dbReference type="RuleBase" id="RU365097"/>
    </source>
</evidence>
<proteinExistence type="inferred from homology"/>
<evidence type="ECO:0000256" key="3">
    <source>
        <dbReference type="ARBA" id="ARBA00007069"/>
    </source>
</evidence>
<evidence type="ECO:0000313" key="13">
    <source>
        <dbReference type="EMBL" id="WCL53158.1"/>
    </source>
</evidence>
<dbReference type="RefSeq" id="WP_289502670.1">
    <property type="nucleotide sequence ID" value="NZ_CP116805.1"/>
</dbReference>
<dbReference type="Proteomes" id="UP001217500">
    <property type="component" value="Chromosome"/>
</dbReference>
<evidence type="ECO:0000256" key="5">
    <source>
        <dbReference type="ARBA" id="ARBA00022475"/>
    </source>
</evidence>
<accession>A0AAF0BG41</accession>
<keyword evidence="5" id="KW-1003">Cell membrane</keyword>
<keyword evidence="9 10" id="KW-0472">Membrane</keyword>
<dbReference type="EMBL" id="CP116805">
    <property type="protein sequence ID" value="WCL53158.1"/>
    <property type="molecule type" value="Genomic_DNA"/>
</dbReference>
<dbReference type="PANTHER" id="PTHR30183">
    <property type="entry name" value="MOLYBDENUM TRANSPORT SYSTEM PERMEASE PROTEIN MODB"/>
    <property type="match status" value="1"/>
</dbReference>
<dbReference type="Gene3D" id="1.10.3720.10">
    <property type="entry name" value="MetI-like"/>
    <property type="match status" value="1"/>
</dbReference>
<dbReference type="PROSITE" id="PS50928">
    <property type="entry name" value="ABC_TM1"/>
    <property type="match status" value="1"/>
</dbReference>
<dbReference type="AlphaFoldDB" id="A0AAF0BG41"/>
<dbReference type="GO" id="GO:0015098">
    <property type="term" value="F:molybdate ion transmembrane transporter activity"/>
    <property type="evidence" value="ECO:0007669"/>
    <property type="project" value="UniProtKB-UniRule"/>
</dbReference>
<comment type="subcellular location">
    <subcellularLocation>
        <location evidence="11">Cell inner membrane</location>
        <topology evidence="11">Multi-pass membrane protein</topology>
    </subcellularLocation>
    <subcellularLocation>
        <location evidence="2 10">Cell membrane</location>
        <topology evidence="2 10">Multi-pass membrane protein</topology>
    </subcellularLocation>
</comment>
<comment type="similarity">
    <text evidence="3 11">Belongs to the binding-protein-dependent transport system permease family. CysTW subfamily.</text>
</comment>
<sequence length="229" mass="23856">MIGPMESAALILSLKVAGAATLVSLPLAVLLAYGMARRDFRGKTIADILLHVPLVVPPVVVGYLLLIAFAPNAPVGHWLEEAGLGVAFRWQGAALASGIMALPLMVRSIRQAFEAEPPIYREVAATLGAGAFARFWRVSLPLAAPAIATGTLLGFARAIGEFGATITFAANIPGLTQTLPLALYSAAQIPGGEAEAARLALLCLLPAVLALVASEMLSRRARRRTGLTS</sequence>
<feature type="transmembrane region" description="Helical" evidence="10">
    <location>
        <begin position="199"/>
        <end position="217"/>
    </location>
</feature>
<evidence type="ECO:0000256" key="1">
    <source>
        <dbReference type="ARBA" id="ARBA00002949"/>
    </source>
</evidence>
<feature type="domain" description="ABC transmembrane type-1" evidence="12">
    <location>
        <begin position="10"/>
        <end position="213"/>
    </location>
</feature>
<dbReference type="InterPro" id="IPR000515">
    <property type="entry name" value="MetI-like"/>
</dbReference>
<feature type="transmembrane region" description="Helical" evidence="10">
    <location>
        <begin position="142"/>
        <end position="159"/>
    </location>
</feature>
<evidence type="ECO:0000256" key="9">
    <source>
        <dbReference type="ARBA" id="ARBA00023136"/>
    </source>
</evidence>
<evidence type="ECO:0000256" key="7">
    <source>
        <dbReference type="ARBA" id="ARBA00022692"/>
    </source>
</evidence>
<keyword evidence="11" id="KW-0997">Cell inner membrane</keyword>
<dbReference type="SUPFAM" id="SSF161098">
    <property type="entry name" value="MetI-like"/>
    <property type="match status" value="1"/>
</dbReference>
<reference evidence="13" key="1">
    <citation type="submission" date="2023-01" db="EMBL/GenBank/DDBJ databases">
        <title>The genome sequence of Kordiimonadaceae bacterium 6D33.</title>
        <authorList>
            <person name="Liu Y."/>
        </authorList>
    </citation>
    <scope>NUCLEOTIDE SEQUENCE</scope>
    <source>
        <strain evidence="13">6D33</strain>
    </source>
</reference>
<comment type="function">
    <text evidence="1 11">Part of the binding-protein-dependent transport system for molybdenum; probably responsible for the translocation of the substrate across the membrane.</text>
</comment>
<evidence type="ECO:0000256" key="10">
    <source>
        <dbReference type="RuleBase" id="RU363032"/>
    </source>
</evidence>
<feature type="transmembrane region" description="Helical" evidence="10">
    <location>
        <begin position="12"/>
        <end position="36"/>
    </location>
</feature>
<dbReference type="InterPro" id="IPR011867">
    <property type="entry name" value="ModB_ABC"/>
</dbReference>
<dbReference type="InterPro" id="IPR035906">
    <property type="entry name" value="MetI-like_sf"/>
</dbReference>
<evidence type="ECO:0000256" key="8">
    <source>
        <dbReference type="ARBA" id="ARBA00022989"/>
    </source>
</evidence>
<organism evidence="13 14">
    <name type="scientific">Gimibacter soli</name>
    <dbReference type="NCBI Taxonomy" id="3024400"/>
    <lineage>
        <taxon>Bacteria</taxon>
        <taxon>Pseudomonadati</taxon>
        <taxon>Pseudomonadota</taxon>
        <taxon>Alphaproteobacteria</taxon>
        <taxon>Kordiimonadales</taxon>
        <taxon>Temperatibacteraceae</taxon>
        <taxon>Gimibacter</taxon>
    </lineage>
</organism>
<keyword evidence="8 10" id="KW-1133">Transmembrane helix</keyword>
<keyword evidence="7 10" id="KW-0812">Transmembrane</keyword>
<keyword evidence="4 10" id="KW-0813">Transport</keyword>
<dbReference type="GO" id="GO:0005886">
    <property type="term" value="C:plasma membrane"/>
    <property type="evidence" value="ECO:0007669"/>
    <property type="project" value="UniProtKB-SubCell"/>
</dbReference>
<dbReference type="NCBIfam" id="NF006939">
    <property type="entry name" value="PRK09421.1"/>
    <property type="match status" value="1"/>
</dbReference>
<evidence type="ECO:0000256" key="4">
    <source>
        <dbReference type="ARBA" id="ARBA00022448"/>
    </source>
</evidence>
<evidence type="ECO:0000256" key="6">
    <source>
        <dbReference type="ARBA" id="ARBA00022505"/>
    </source>
</evidence>
<dbReference type="Pfam" id="PF00528">
    <property type="entry name" value="BPD_transp_1"/>
    <property type="match status" value="1"/>
</dbReference>
<evidence type="ECO:0000313" key="14">
    <source>
        <dbReference type="Proteomes" id="UP001217500"/>
    </source>
</evidence>
<dbReference type="NCBIfam" id="TIGR02141">
    <property type="entry name" value="modB_ABC"/>
    <property type="match status" value="1"/>
</dbReference>
<evidence type="ECO:0000256" key="2">
    <source>
        <dbReference type="ARBA" id="ARBA00004651"/>
    </source>
</evidence>
<name>A0AAF0BG41_9PROT</name>
<keyword evidence="6 11" id="KW-0500">Molybdenum</keyword>